<dbReference type="Gene3D" id="3.40.50.620">
    <property type="entry name" value="HUPs"/>
    <property type="match status" value="2"/>
</dbReference>
<evidence type="ECO:0000313" key="14">
    <source>
        <dbReference type="Proteomes" id="UP000000709"/>
    </source>
</evidence>
<evidence type="ECO:0000256" key="4">
    <source>
        <dbReference type="ARBA" id="ARBA00022723"/>
    </source>
</evidence>
<dbReference type="Gene3D" id="1.20.120.1910">
    <property type="entry name" value="Cysteine-tRNA ligase, C-terminal anti-codon recognition domain"/>
    <property type="match status" value="1"/>
</dbReference>
<dbReference type="EMBL" id="GL996502">
    <property type="protein sequence ID" value="EGW32463.1"/>
    <property type="molecule type" value="Genomic_DNA"/>
</dbReference>
<dbReference type="InterPro" id="IPR015803">
    <property type="entry name" value="Cys-tRNA-ligase"/>
</dbReference>
<evidence type="ECO:0000313" key="13">
    <source>
        <dbReference type="EMBL" id="EGW32463.1"/>
    </source>
</evidence>
<dbReference type="OMA" id="FHNDMKS"/>
<feature type="compositionally biased region" description="Basic and acidic residues" evidence="11">
    <location>
        <begin position="689"/>
        <end position="705"/>
    </location>
</feature>
<dbReference type="InParanoid" id="G3AN80"/>
<dbReference type="InterPro" id="IPR032678">
    <property type="entry name" value="tRNA-synt_1_cat_dom"/>
</dbReference>
<dbReference type="GO" id="GO:0005524">
    <property type="term" value="F:ATP binding"/>
    <property type="evidence" value="ECO:0007669"/>
    <property type="project" value="UniProtKB-KW"/>
</dbReference>
<dbReference type="GO" id="GO:0046872">
    <property type="term" value="F:metal ion binding"/>
    <property type="evidence" value="ECO:0007669"/>
    <property type="project" value="UniProtKB-KW"/>
</dbReference>
<dbReference type="GO" id="GO:1990825">
    <property type="term" value="F:sequence-specific mRNA binding"/>
    <property type="evidence" value="ECO:0007669"/>
    <property type="project" value="EnsemblFungi"/>
</dbReference>
<dbReference type="SUPFAM" id="SSF47323">
    <property type="entry name" value="Anticodon-binding domain of a subclass of class I aminoacyl-tRNA synthetases"/>
    <property type="match status" value="1"/>
</dbReference>
<dbReference type="HOGENOM" id="CLU_013528_3_1_1"/>
<evidence type="ECO:0000256" key="6">
    <source>
        <dbReference type="ARBA" id="ARBA00022833"/>
    </source>
</evidence>
<evidence type="ECO:0000256" key="11">
    <source>
        <dbReference type="SAM" id="MobiDB-lite"/>
    </source>
</evidence>
<keyword evidence="7" id="KW-0067">ATP-binding</keyword>
<accession>G3AN80</accession>
<dbReference type="Proteomes" id="UP000000709">
    <property type="component" value="Unassembled WGS sequence"/>
</dbReference>
<protein>
    <recommendedName>
        <fullName evidence="2">cysteine--tRNA ligase</fullName>
        <ecNumber evidence="2">6.1.1.16</ecNumber>
    </recommendedName>
    <alternativeName>
        <fullName evidence="10">Cysteinyl-tRNA synthetase</fullName>
    </alternativeName>
</protein>
<keyword evidence="6" id="KW-0862">Zinc</keyword>
<dbReference type="CDD" id="cd00672">
    <property type="entry name" value="CysRS_core"/>
    <property type="match status" value="1"/>
</dbReference>
<sequence>MATPIKKTPVKQPEWFAPVNKNDQKPTLKIYNSLTRSKEDFHTIRPGHISWYSCGPTVYDHSHMGHARNYVSTDICRRILQDYFGYNIKFVQNVTDIDDKIIIAARQQYLFEQKVSNVYTQLNDELLQNSKRFLSSYIEKNLPEFTGSIESEFDQWSKTINTQSNYETLVKEKPKLPMYVKAATVAHQAVYSKAPGSIEEFLAAIKDTAMPYLDSQYGSTVTDPEIFRKLPAYWEKRYNEDMARLNVLPPTVTTRVSEYIPDIVAYVDRIIENGYGYRTDDGSVYFDTAKYEHSHHDYAKLQPWNKGDMSLINDGEGSLTAGNAKKNPSDFALWKASKPGEPSWESKWGKGRPGWHIECSVMASDITGEQMDIHSGGIDLCFPHHDNELAQSEAYYDNRQWVNYFMHNGHLHIQGQKMSKSLKNFITIDEALRDFSSRQLRLVFALSPWDKPLDFKDSLINEVKSIESSFSKFFTNVRALDSDYKHTVEEGGFVSRKITEVEKQLYDDLAIAQDEVDTAFNDNLSSGQALRAIQELISKANNYIQLATLNKVELRIEVLLAITNWIVKILNILGFETRPDRLGWNDSTGGNNGDAASTEDIALPYVKALSQFRDSVRGLAIAKADMKEILNACDSIRSQLVNLGVSLDDRPNGSALVKFLNEQEKQQLIEQQEAKAKAIAEKERKKQEQALAQAKKEQERLEKMKTPPSELFKDSSLYSEWDQDGIPVTDAKGEKISNSMRKKLTKQFEKQKALYDEYLKSQQ</sequence>
<dbReference type="InterPro" id="IPR024909">
    <property type="entry name" value="Cys-tRNA/MSH_ligase"/>
</dbReference>
<dbReference type="HAMAP" id="MF_00041">
    <property type="entry name" value="Cys_tRNA_synth"/>
    <property type="match status" value="1"/>
</dbReference>
<dbReference type="RefSeq" id="XP_007375739.1">
    <property type="nucleotide sequence ID" value="XM_007375677.1"/>
</dbReference>
<dbReference type="PRINTS" id="PR00983">
    <property type="entry name" value="TRNASYNTHCYS"/>
</dbReference>
<proteinExistence type="inferred from homology"/>
<evidence type="ECO:0000256" key="3">
    <source>
        <dbReference type="ARBA" id="ARBA00022598"/>
    </source>
</evidence>
<feature type="domain" description="tRNA synthetases class I catalytic" evidence="12">
    <location>
        <begin position="42"/>
        <end position="464"/>
    </location>
</feature>
<dbReference type="OrthoDB" id="438179at2759"/>
<dbReference type="STRING" id="619300.G3AN80"/>
<dbReference type="GO" id="GO:0005829">
    <property type="term" value="C:cytosol"/>
    <property type="evidence" value="ECO:0007669"/>
    <property type="project" value="EnsemblFungi"/>
</dbReference>
<keyword evidence="4" id="KW-0479">Metal-binding</keyword>
<keyword evidence="5" id="KW-0547">Nucleotide-binding</keyword>
<evidence type="ECO:0000256" key="8">
    <source>
        <dbReference type="ARBA" id="ARBA00022917"/>
    </source>
</evidence>
<dbReference type="GeneID" id="18871984"/>
<evidence type="ECO:0000256" key="9">
    <source>
        <dbReference type="ARBA" id="ARBA00023146"/>
    </source>
</evidence>
<name>G3AN80_SPAPN</name>
<evidence type="ECO:0000256" key="10">
    <source>
        <dbReference type="ARBA" id="ARBA00031499"/>
    </source>
</evidence>
<dbReference type="Pfam" id="PF01406">
    <property type="entry name" value="tRNA-synt_1e"/>
    <property type="match status" value="1"/>
</dbReference>
<feature type="region of interest" description="Disordered" evidence="11">
    <location>
        <begin position="689"/>
        <end position="716"/>
    </location>
</feature>
<evidence type="ECO:0000256" key="1">
    <source>
        <dbReference type="ARBA" id="ARBA00001947"/>
    </source>
</evidence>
<dbReference type="SUPFAM" id="SSF52374">
    <property type="entry name" value="Nucleotidylyl transferase"/>
    <property type="match status" value="1"/>
</dbReference>
<evidence type="ECO:0000256" key="5">
    <source>
        <dbReference type="ARBA" id="ARBA00022741"/>
    </source>
</evidence>
<organism evidence="14">
    <name type="scientific">Spathaspora passalidarum (strain NRRL Y-27907 / 11-Y1)</name>
    <dbReference type="NCBI Taxonomy" id="619300"/>
    <lineage>
        <taxon>Eukaryota</taxon>
        <taxon>Fungi</taxon>
        <taxon>Dikarya</taxon>
        <taxon>Ascomycota</taxon>
        <taxon>Saccharomycotina</taxon>
        <taxon>Pichiomycetes</taxon>
        <taxon>Debaryomycetaceae</taxon>
        <taxon>Spathaspora</taxon>
    </lineage>
</organism>
<dbReference type="GO" id="GO:0004817">
    <property type="term" value="F:cysteine-tRNA ligase activity"/>
    <property type="evidence" value="ECO:0007669"/>
    <property type="project" value="UniProtKB-EC"/>
</dbReference>
<gene>
    <name evidence="13" type="ORF">SPAPADRAFT_55908</name>
</gene>
<dbReference type="FunCoup" id="G3AN80">
    <property type="interactions" value="946"/>
</dbReference>
<dbReference type="KEGG" id="spaa:SPAPADRAFT_55908"/>
<keyword evidence="8" id="KW-0648">Protein biosynthesis</keyword>
<dbReference type="GO" id="GO:0005739">
    <property type="term" value="C:mitochondrion"/>
    <property type="evidence" value="ECO:0007669"/>
    <property type="project" value="EnsemblFungi"/>
</dbReference>
<dbReference type="InterPro" id="IPR009080">
    <property type="entry name" value="tRNAsynth_Ia_anticodon-bd"/>
</dbReference>
<keyword evidence="3" id="KW-0436">Ligase</keyword>
<comment type="cofactor">
    <cofactor evidence="1">
        <name>Zn(2+)</name>
        <dbReference type="ChEBI" id="CHEBI:29105"/>
    </cofactor>
</comment>
<dbReference type="NCBIfam" id="TIGR00435">
    <property type="entry name" value="cysS"/>
    <property type="match status" value="1"/>
</dbReference>
<evidence type="ECO:0000256" key="7">
    <source>
        <dbReference type="ARBA" id="ARBA00022840"/>
    </source>
</evidence>
<keyword evidence="9" id="KW-0030">Aminoacyl-tRNA synthetase</keyword>
<dbReference type="InterPro" id="IPR014729">
    <property type="entry name" value="Rossmann-like_a/b/a_fold"/>
</dbReference>
<dbReference type="GO" id="GO:0006423">
    <property type="term" value="P:cysteinyl-tRNA aminoacylation"/>
    <property type="evidence" value="ECO:0007669"/>
    <property type="project" value="EnsemblFungi"/>
</dbReference>
<reference evidence="13 14" key="1">
    <citation type="journal article" date="2011" name="Proc. Natl. Acad. Sci. U.S.A.">
        <title>Comparative genomics of xylose-fermenting fungi for enhanced biofuel production.</title>
        <authorList>
            <person name="Wohlbach D.J."/>
            <person name="Kuo A."/>
            <person name="Sato T.K."/>
            <person name="Potts K.M."/>
            <person name="Salamov A.A."/>
            <person name="LaButti K.M."/>
            <person name="Sun H."/>
            <person name="Clum A."/>
            <person name="Pangilinan J.L."/>
            <person name="Lindquist E.A."/>
            <person name="Lucas S."/>
            <person name="Lapidus A."/>
            <person name="Jin M."/>
            <person name="Gunawan C."/>
            <person name="Balan V."/>
            <person name="Dale B.E."/>
            <person name="Jeffries T.W."/>
            <person name="Zinkel R."/>
            <person name="Barry K.W."/>
            <person name="Grigoriev I.V."/>
            <person name="Gasch A.P."/>
        </authorList>
    </citation>
    <scope>NUCLEOTIDE SEQUENCE [LARGE SCALE GENOMIC DNA]</scope>
    <source>
        <strain evidence="14">NRRL Y-27907 / 11-Y1</strain>
    </source>
</reference>
<evidence type="ECO:0000256" key="2">
    <source>
        <dbReference type="ARBA" id="ARBA00012832"/>
    </source>
</evidence>
<keyword evidence="14" id="KW-1185">Reference proteome</keyword>
<evidence type="ECO:0000259" key="12">
    <source>
        <dbReference type="Pfam" id="PF01406"/>
    </source>
</evidence>
<dbReference type="EC" id="6.1.1.16" evidence="2"/>
<dbReference type="AlphaFoldDB" id="G3AN80"/>
<dbReference type="PANTHER" id="PTHR10890">
    <property type="entry name" value="CYSTEINYL-TRNA SYNTHETASE"/>
    <property type="match status" value="1"/>
</dbReference>
<dbReference type="PANTHER" id="PTHR10890:SF3">
    <property type="entry name" value="CYSTEINE--TRNA LIGASE, CYTOPLASMIC"/>
    <property type="match status" value="1"/>
</dbReference>
<dbReference type="eggNOG" id="KOG2007">
    <property type="taxonomic scope" value="Eukaryota"/>
</dbReference>